<keyword evidence="5" id="KW-0067">ATP-binding</keyword>
<evidence type="ECO:0000256" key="2">
    <source>
        <dbReference type="ARBA" id="ARBA00022679"/>
    </source>
</evidence>
<evidence type="ECO:0000256" key="4">
    <source>
        <dbReference type="ARBA" id="ARBA00022777"/>
    </source>
</evidence>
<gene>
    <name evidence="6" type="ORF">FBFR_14940</name>
</gene>
<evidence type="ECO:0000256" key="3">
    <source>
        <dbReference type="ARBA" id="ARBA00022741"/>
    </source>
</evidence>
<evidence type="ECO:0000313" key="6">
    <source>
        <dbReference type="EMBL" id="OAB25283.1"/>
    </source>
</evidence>
<keyword evidence="3" id="KW-0547">Nucleotide-binding</keyword>
<dbReference type="PANTHER" id="PTHR34273">
    <property type="entry name" value="METHYLTHIORIBOSE KINASE"/>
    <property type="match status" value="1"/>
</dbReference>
<dbReference type="GO" id="GO:0016301">
    <property type="term" value="F:kinase activity"/>
    <property type="evidence" value="ECO:0007669"/>
    <property type="project" value="UniProtKB-KW"/>
</dbReference>
<evidence type="ECO:0000256" key="5">
    <source>
        <dbReference type="ARBA" id="ARBA00022840"/>
    </source>
</evidence>
<keyword evidence="7" id="KW-1185">Reference proteome</keyword>
<reference evidence="6 7" key="1">
    <citation type="submission" date="2016-03" db="EMBL/GenBank/DDBJ databases">
        <title>Draft genome sequence of Flavobacterium fryxellicola DSM 16209.</title>
        <authorList>
            <person name="Shin S.-K."/>
            <person name="Yi H."/>
        </authorList>
    </citation>
    <scope>NUCLEOTIDE SEQUENCE [LARGE SCALE GENOMIC DNA]</scope>
    <source>
        <strain evidence="6 7">DSM 16209</strain>
    </source>
</reference>
<dbReference type="Gene3D" id="3.30.200.20">
    <property type="entry name" value="Phosphorylase Kinase, domain 1"/>
    <property type="match status" value="1"/>
</dbReference>
<dbReference type="OrthoDB" id="9777791at2"/>
<comment type="similarity">
    <text evidence="1">Belongs to the methylthioribose kinase family.</text>
</comment>
<dbReference type="EMBL" id="LVJE01000047">
    <property type="protein sequence ID" value="OAB25283.1"/>
    <property type="molecule type" value="Genomic_DNA"/>
</dbReference>
<dbReference type="PANTHER" id="PTHR34273:SF2">
    <property type="entry name" value="METHYLTHIORIBOSE KINASE"/>
    <property type="match status" value="1"/>
</dbReference>
<dbReference type="GO" id="GO:0005524">
    <property type="term" value="F:ATP binding"/>
    <property type="evidence" value="ECO:0007669"/>
    <property type="project" value="UniProtKB-KW"/>
</dbReference>
<keyword evidence="2 6" id="KW-0808">Transferase</keyword>
<dbReference type="Proteomes" id="UP000077164">
    <property type="component" value="Unassembled WGS sequence"/>
</dbReference>
<dbReference type="STRING" id="249352.SAMN05444395_10995"/>
<protein>
    <submittedName>
        <fullName evidence="6">Aminoglycoside phosphotransferase</fullName>
    </submittedName>
</protein>
<dbReference type="Gene3D" id="3.90.1200.10">
    <property type="match status" value="1"/>
</dbReference>
<proteinExistence type="inferred from homology"/>
<sequence>MFILNAKEPKELAAYLYQQKWLQDGETIVSVSKPGEGNMNCVLRIETATRSFIIKQSRGYVEKYPQVLAPAKRVLTEGAFYKKIAIANKVQQIMPTLLGVDAVNNLIALEDLGNSNDYTVLYDLKEKIQEKELLQLVNYLNGLHQSFQKTVVDDELANTEMRALNYEHLFEYPFKVENGCDLDLVQAGLQAIAMPYKKDSEIKVKMERLGSLYLSKGNYLLHGDYYPGSWLKTTEGIKVIDPEFCFYGLREFDMGVLLAHLYLTQHPESTIAFVAENYHSFDELNTTILNGFIGVEIMRRIIGLAQLPLKMDLKTKADLLTFARELILK</sequence>
<accession>A0A167U5W9</accession>
<comment type="caution">
    <text evidence="6">The sequence shown here is derived from an EMBL/GenBank/DDBJ whole genome shotgun (WGS) entry which is preliminary data.</text>
</comment>
<organism evidence="6 7">
    <name type="scientific">Flavobacterium fryxellicola</name>
    <dbReference type="NCBI Taxonomy" id="249352"/>
    <lineage>
        <taxon>Bacteria</taxon>
        <taxon>Pseudomonadati</taxon>
        <taxon>Bacteroidota</taxon>
        <taxon>Flavobacteriia</taxon>
        <taxon>Flavobacteriales</taxon>
        <taxon>Flavobacteriaceae</taxon>
        <taxon>Flavobacterium</taxon>
    </lineage>
</organism>
<dbReference type="AlphaFoldDB" id="A0A167U5W9"/>
<dbReference type="InterPro" id="IPR011009">
    <property type="entry name" value="Kinase-like_dom_sf"/>
</dbReference>
<name>A0A167U5W9_9FLAO</name>
<evidence type="ECO:0000256" key="1">
    <source>
        <dbReference type="ARBA" id="ARBA00010165"/>
    </source>
</evidence>
<dbReference type="SUPFAM" id="SSF56112">
    <property type="entry name" value="Protein kinase-like (PK-like)"/>
    <property type="match status" value="1"/>
</dbReference>
<keyword evidence="4" id="KW-0418">Kinase</keyword>
<dbReference type="RefSeq" id="WP_066082707.1">
    <property type="nucleotide sequence ID" value="NZ_FRDK01000009.1"/>
</dbReference>
<evidence type="ECO:0000313" key="7">
    <source>
        <dbReference type="Proteomes" id="UP000077164"/>
    </source>
</evidence>